<dbReference type="VEuPathDB" id="TriTrypDB:TRSC58_04964"/>
<protein>
    <recommendedName>
        <fullName evidence="3">Eukaryotic translation initiation factor 4E type 6</fullName>
    </recommendedName>
</protein>
<organism evidence="1 2">
    <name type="scientific">Trypanosoma rangeli SC58</name>
    <dbReference type="NCBI Taxonomy" id="429131"/>
    <lineage>
        <taxon>Eukaryota</taxon>
        <taxon>Discoba</taxon>
        <taxon>Euglenozoa</taxon>
        <taxon>Kinetoplastea</taxon>
        <taxon>Metakinetoplastina</taxon>
        <taxon>Trypanosomatida</taxon>
        <taxon>Trypanosomatidae</taxon>
        <taxon>Trypanosoma</taxon>
        <taxon>Herpetosoma</taxon>
    </lineage>
</organism>
<sequence>MSSPSPGQTHPLMDRWFVTYFPFVRQKKKGKDFDEQQMPKELDWVTTAEEVYATINSFPSLALLPADDNLVFARNKVEPYFENFPDGDRVSVFTRTKAQGEQAVVLVLAAVLGEHLQTVTGHECVADVVRIAHKPGNVHRESLRVELWLHKSNFCDKVVQYFVDLFKTYPGIRVSHRPISTEGTAD</sequence>
<keyword evidence="2" id="KW-1185">Reference proteome</keyword>
<dbReference type="AlphaFoldDB" id="A0A061IW21"/>
<dbReference type="Proteomes" id="UP000031737">
    <property type="component" value="Unassembled WGS sequence"/>
</dbReference>
<dbReference type="OrthoDB" id="275627at2759"/>
<evidence type="ECO:0000313" key="2">
    <source>
        <dbReference type="Proteomes" id="UP000031737"/>
    </source>
</evidence>
<reference evidence="1 2" key="1">
    <citation type="submission" date="2013-07" db="EMBL/GenBank/DDBJ databases">
        <authorList>
            <person name="Stoco P.H."/>
            <person name="Wagner G."/>
            <person name="Gerber A."/>
            <person name="Zaha A."/>
            <person name="Thompson C."/>
            <person name="Bartholomeu D.C."/>
            <person name="Luckemeyer D.D."/>
            <person name="Bahia D."/>
            <person name="Loreto E."/>
            <person name="Prestes E.B."/>
            <person name="Lima F.M."/>
            <person name="Rodrigues-Luiz G."/>
            <person name="Vallejo G.A."/>
            <person name="Filho J.F."/>
            <person name="Monteiro K.M."/>
            <person name="Tyler K.M."/>
            <person name="de Almeida L.G."/>
            <person name="Ortiz M.F."/>
            <person name="Siervo M.A."/>
            <person name="de Moraes M.H."/>
            <person name="Cunha O.L."/>
            <person name="Mendonca-Neto R."/>
            <person name="Silva R."/>
            <person name="Teixeira S.M."/>
            <person name="Murta S.M."/>
            <person name="Sincero T.C."/>
            <person name="Mendes T.A."/>
            <person name="Urmenyi T.P."/>
            <person name="Silva V.G."/>
            <person name="da Rocha W.D."/>
            <person name="Andersson B."/>
            <person name="Romanha A.J."/>
            <person name="Steindel M."/>
            <person name="de Vasconcelos A.T."/>
            <person name="Grisard E.C."/>
        </authorList>
    </citation>
    <scope>NUCLEOTIDE SEQUENCE [LARGE SCALE GENOMIC DNA]</scope>
    <source>
        <strain evidence="1 2">SC58</strain>
    </source>
</reference>
<name>A0A061IW21_TRYRA</name>
<dbReference type="InterPro" id="IPR023398">
    <property type="entry name" value="TIF_eIF4e-like"/>
</dbReference>
<proteinExistence type="predicted"/>
<dbReference type="EMBL" id="AUPL01004964">
    <property type="protein sequence ID" value="ESL07348.1"/>
    <property type="molecule type" value="Genomic_DNA"/>
</dbReference>
<gene>
    <name evidence="1" type="ORF">TRSC58_04964</name>
</gene>
<dbReference type="SUPFAM" id="SSF55418">
    <property type="entry name" value="eIF4e-like"/>
    <property type="match status" value="1"/>
</dbReference>
<comment type="caution">
    <text evidence="1">The sequence shown here is derived from an EMBL/GenBank/DDBJ whole genome shotgun (WGS) entry which is preliminary data.</text>
</comment>
<dbReference type="Gene3D" id="3.30.760.10">
    <property type="entry name" value="RNA Cap, Translation Initiation Factor Eif4e"/>
    <property type="match status" value="1"/>
</dbReference>
<accession>A0A061IW21</accession>
<evidence type="ECO:0008006" key="3">
    <source>
        <dbReference type="Google" id="ProtNLM"/>
    </source>
</evidence>
<evidence type="ECO:0000313" key="1">
    <source>
        <dbReference type="EMBL" id="ESL07348.1"/>
    </source>
</evidence>